<reference evidence="3" key="1">
    <citation type="submission" date="2025-08" db="UniProtKB">
        <authorList>
            <consortium name="RefSeq"/>
        </authorList>
    </citation>
    <scope>IDENTIFICATION</scope>
</reference>
<dbReference type="RefSeq" id="XP_025058513.1">
    <property type="nucleotide sequence ID" value="XM_025202728.1"/>
</dbReference>
<protein>
    <submittedName>
        <fullName evidence="3">Uncharacterized protein LOC112550102</fullName>
    </submittedName>
</protein>
<organism evidence="2 3">
    <name type="scientific">Alligator sinensis</name>
    <name type="common">Chinese alligator</name>
    <dbReference type="NCBI Taxonomy" id="38654"/>
    <lineage>
        <taxon>Eukaryota</taxon>
        <taxon>Metazoa</taxon>
        <taxon>Chordata</taxon>
        <taxon>Craniata</taxon>
        <taxon>Vertebrata</taxon>
        <taxon>Euteleostomi</taxon>
        <taxon>Archelosauria</taxon>
        <taxon>Archosauria</taxon>
        <taxon>Crocodylia</taxon>
        <taxon>Alligatoridae</taxon>
        <taxon>Alligatorinae</taxon>
        <taxon>Alligator</taxon>
    </lineage>
</organism>
<proteinExistence type="predicted"/>
<dbReference type="GeneID" id="112550102"/>
<evidence type="ECO:0000256" key="1">
    <source>
        <dbReference type="SAM" id="MobiDB-lite"/>
    </source>
</evidence>
<dbReference type="KEGG" id="asn:112550102"/>
<dbReference type="Proteomes" id="UP000189705">
    <property type="component" value="Unplaced"/>
</dbReference>
<feature type="region of interest" description="Disordered" evidence="1">
    <location>
        <begin position="92"/>
        <end position="116"/>
    </location>
</feature>
<name>A0A3Q0GJX6_ALLSI</name>
<accession>A0A3Q0GJX6</accession>
<dbReference type="AlphaFoldDB" id="A0A3Q0GJX6"/>
<sequence>MAAGGDGVTAPRVKPGRSWKALALSHLRSARRPCWETLVSRAARGPEPGRATRELDHCKGPACSAPPLRQPQPGLRLKPDASRCSRLVFRHSPAPLISGRQDAGSNPGPLHSPDPRLPRLVKGDIQRHRSAQGLQPGSADRWTTLLIPAPGTGHPAVASTRCSACMKRVRWGSAQPPGDARSAAQPCRSLPQFRPTPKGPFLAGKGKWQHSLLILQPCQRGSALPQPASRCITPLPPGPSPFGQPGHLRCWRGARPLPKEPGPAAVAQRGAAISSPVKHGRGETSQGTGCWWGARCPEQGAGRLPAPQIP</sequence>
<evidence type="ECO:0000313" key="2">
    <source>
        <dbReference type="Proteomes" id="UP000189705"/>
    </source>
</evidence>
<dbReference type="InParanoid" id="A0A3Q0GJX6"/>
<evidence type="ECO:0000313" key="3">
    <source>
        <dbReference type="RefSeq" id="XP_025058513.1"/>
    </source>
</evidence>
<keyword evidence="2" id="KW-1185">Reference proteome</keyword>
<gene>
    <name evidence="3" type="primary">LOC112550102</name>
</gene>